<organism evidence="2">
    <name type="scientific">Arion vulgaris</name>
    <dbReference type="NCBI Taxonomy" id="1028688"/>
    <lineage>
        <taxon>Eukaryota</taxon>
        <taxon>Metazoa</taxon>
        <taxon>Spiralia</taxon>
        <taxon>Lophotrochozoa</taxon>
        <taxon>Mollusca</taxon>
        <taxon>Gastropoda</taxon>
        <taxon>Heterobranchia</taxon>
        <taxon>Euthyneura</taxon>
        <taxon>Panpulmonata</taxon>
        <taxon>Eupulmonata</taxon>
        <taxon>Stylommatophora</taxon>
        <taxon>Helicina</taxon>
        <taxon>Arionoidea</taxon>
        <taxon>Arionidae</taxon>
        <taxon>Arion</taxon>
    </lineage>
</organism>
<gene>
    <name evidence="2" type="primary">ORF65732</name>
</gene>
<dbReference type="EMBL" id="HACG01021407">
    <property type="protein sequence ID" value="CEK68272.1"/>
    <property type="molecule type" value="Transcribed_RNA"/>
</dbReference>
<keyword evidence="1" id="KW-0472">Membrane</keyword>
<sequence length="72" mass="8383">ARELGRYRKFFRQVVKRHSASDMLLDNDDIYRASTLFLTAIDIFLLVSMLCILPNLSYYEDIASIYSTLLCV</sequence>
<protein>
    <submittedName>
        <fullName evidence="2">Uncharacterized protein</fullName>
    </submittedName>
</protein>
<keyword evidence="1" id="KW-1133">Transmembrane helix</keyword>
<keyword evidence="1" id="KW-0812">Transmembrane</keyword>
<proteinExistence type="predicted"/>
<dbReference type="AlphaFoldDB" id="A0A0B6ZIR9"/>
<feature type="non-terminal residue" evidence="2">
    <location>
        <position position="1"/>
    </location>
</feature>
<evidence type="ECO:0000256" key="1">
    <source>
        <dbReference type="SAM" id="Phobius"/>
    </source>
</evidence>
<reference evidence="2" key="1">
    <citation type="submission" date="2014-12" db="EMBL/GenBank/DDBJ databases">
        <title>Insight into the proteome of Arion vulgaris.</title>
        <authorList>
            <person name="Aradska J."/>
            <person name="Bulat T."/>
            <person name="Smidak R."/>
            <person name="Sarate P."/>
            <person name="Gangsoo J."/>
            <person name="Sialana F."/>
            <person name="Bilban M."/>
            <person name="Lubec G."/>
        </authorList>
    </citation>
    <scope>NUCLEOTIDE SEQUENCE</scope>
    <source>
        <tissue evidence="2">Skin</tissue>
    </source>
</reference>
<feature type="transmembrane region" description="Helical" evidence="1">
    <location>
        <begin position="30"/>
        <end position="53"/>
    </location>
</feature>
<evidence type="ECO:0000313" key="2">
    <source>
        <dbReference type="EMBL" id="CEK68272.1"/>
    </source>
</evidence>
<name>A0A0B6ZIR9_9EUPU</name>
<accession>A0A0B6ZIR9</accession>